<sequence length="38" mass="4326">MEPRKKLGNIKSSPIWLIALIPLLGIVWGAWYIAKHVI</sequence>
<dbReference type="AlphaFoldDB" id="A0A062U072"/>
<dbReference type="EMBL" id="AWFF01000047">
    <property type="protein sequence ID" value="KCZ53696.1"/>
    <property type="molecule type" value="Genomic_DNA"/>
</dbReference>
<keyword evidence="3" id="KW-1185">Reference proteome</keyword>
<comment type="caution">
    <text evidence="2">The sequence shown here is derived from an EMBL/GenBank/DDBJ whole genome shotgun (WGS) entry which is preliminary data.</text>
</comment>
<feature type="transmembrane region" description="Helical" evidence="1">
    <location>
        <begin position="15"/>
        <end position="34"/>
    </location>
</feature>
<dbReference type="Proteomes" id="UP000027037">
    <property type="component" value="Unassembled WGS sequence"/>
</dbReference>
<accession>A0A062U072</accession>
<proteinExistence type="predicted"/>
<protein>
    <submittedName>
        <fullName evidence="2">Uncharacterized protein</fullName>
    </submittedName>
</protein>
<dbReference type="PATRIC" id="fig|1280946.3.peg.2421"/>
<reference evidence="2 3" key="1">
    <citation type="journal article" date="2014" name="Antonie Van Leeuwenhoek">
        <title>Hyphomonas beringensis sp. nov. and Hyphomonas chukchiensis sp. nov., isolated from surface seawater of the Bering Sea and Chukchi Sea.</title>
        <authorList>
            <person name="Li C."/>
            <person name="Lai Q."/>
            <person name="Li G."/>
            <person name="Dong C."/>
            <person name="Wang J."/>
            <person name="Liao Y."/>
            <person name="Shao Z."/>
        </authorList>
    </citation>
    <scope>NUCLEOTIDE SEQUENCE [LARGE SCALE GENOMIC DNA]</scope>
    <source>
        <strain evidence="2 3">25B14_1</strain>
    </source>
</reference>
<evidence type="ECO:0000256" key="1">
    <source>
        <dbReference type="SAM" id="Phobius"/>
    </source>
</evidence>
<dbReference type="STRING" id="1280946.HY29_16295"/>
<gene>
    <name evidence="2" type="ORF">HY29_16295</name>
</gene>
<organism evidence="2 3">
    <name type="scientific">Hyphomonas beringensis</name>
    <dbReference type="NCBI Taxonomy" id="1280946"/>
    <lineage>
        <taxon>Bacteria</taxon>
        <taxon>Pseudomonadati</taxon>
        <taxon>Pseudomonadota</taxon>
        <taxon>Alphaproteobacteria</taxon>
        <taxon>Hyphomonadales</taxon>
        <taxon>Hyphomonadaceae</taxon>
        <taxon>Hyphomonas</taxon>
    </lineage>
</organism>
<name>A0A062U072_9PROT</name>
<evidence type="ECO:0000313" key="3">
    <source>
        <dbReference type="Proteomes" id="UP000027037"/>
    </source>
</evidence>
<keyword evidence="1" id="KW-0812">Transmembrane</keyword>
<evidence type="ECO:0000313" key="2">
    <source>
        <dbReference type="EMBL" id="KCZ53696.1"/>
    </source>
</evidence>
<keyword evidence="1" id="KW-1133">Transmembrane helix</keyword>
<keyword evidence="1" id="KW-0472">Membrane</keyword>